<dbReference type="InterPro" id="IPR006439">
    <property type="entry name" value="HAD-SF_hydro_IA"/>
</dbReference>
<dbReference type="InterPro" id="IPR036412">
    <property type="entry name" value="HAD-like_sf"/>
</dbReference>
<dbReference type="PANTHER" id="PTHR46193">
    <property type="entry name" value="6-PHOSPHOGLUCONATE PHOSPHATASE"/>
    <property type="match status" value="1"/>
</dbReference>
<dbReference type="NCBIfam" id="TIGR01509">
    <property type="entry name" value="HAD-SF-IA-v3"/>
    <property type="match status" value="1"/>
</dbReference>
<comment type="cofactor">
    <cofactor evidence="1">
        <name>Mg(2+)</name>
        <dbReference type="ChEBI" id="CHEBI:18420"/>
    </cofactor>
</comment>
<gene>
    <name evidence="5" type="ORF">CPter91_4000</name>
</gene>
<evidence type="ECO:0000256" key="4">
    <source>
        <dbReference type="ARBA" id="ARBA00022842"/>
    </source>
</evidence>
<dbReference type="STRING" id="279113.CPter91_4000"/>
<dbReference type="Pfam" id="PF00702">
    <property type="entry name" value="Hydrolase"/>
    <property type="match status" value="1"/>
</dbReference>
<proteinExistence type="inferred from homology"/>
<dbReference type="PANTHER" id="PTHR46193:SF10">
    <property type="entry name" value="6-PHOSPHOGLUCONATE PHOSPHATASE"/>
    <property type="match status" value="1"/>
</dbReference>
<protein>
    <submittedName>
        <fullName evidence="5">HAD hydrolase, IA, variant 3 family protein</fullName>
    </submittedName>
</protein>
<dbReference type="Gene3D" id="1.10.150.240">
    <property type="entry name" value="Putative phosphatase, domain 2"/>
    <property type="match status" value="1"/>
</dbReference>
<evidence type="ECO:0000313" key="6">
    <source>
        <dbReference type="Proteomes" id="UP000074561"/>
    </source>
</evidence>
<keyword evidence="5" id="KW-0378">Hydrolase</keyword>
<keyword evidence="3" id="KW-0479">Metal-binding</keyword>
<evidence type="ECO:0000256" key="3">
    <source>
        <dbReference type="ARBA" id="ARBA00022723"/>
    </source>
</evidence>
<dbReference type="PATRIC" id="fig|279113.9.peg.3970"/>
<reference evidence="5 6" key="1">
    <citation type="submission" date="2015-11" db="EMBL/GenBank/DDBJ databases">
        <title>Exploring the genomic traits of fungus-feeding bacterial genus Collimonas.</title>
        <authorList>
            <person name="Song C."/>
            <person name="Schmidt R."/>
            <person name="de Jager V."/>
            <person name="Krzyzanowska D."/>
            <person name="Jongedijk E."/>
            <person name="Cankar K."/>
            <person name="Beekwilder J."/>
            <person name="van Veen A."/>
            <person name="de Boer W."/>
            <person name="van Veen J.A."/>
            <person name="Garbeva P."/>
        </authorList>
    </citation>
    <scope>NUCLEOTIDE SEQUENCE [LARGE SCALE GENOMIC DNA]</scope>
    <source>
        <strain evidence="5 6">Ter91</strain>
    </source>
</reference>
<dbReference type="Gene3D" id="3.40.50.1000">
    <property type="entry name" value="HAD superfamily/HAD-like"/>
    <property type="match status" value="1"/>
</dbReference>
<evidence type="ECO:0000256" key="1">
    <source>
        <dbReference type="ARBA" id="ARBA00001946"/>
    </source>
</evidence>
<evidence type="ECO:0000313" key="5">
    <source>
        <dbReference type="EMBL" id="AMP06321.1"/>
    </source>
</evidence>
<dbReference type="SFLD" id="SFLDS00003">
    <property type="entry name" value="Haloacid_Dehalogenase"/>
    <property type="match status" value="1"/>
</dbReference>
<evidence type="ECO:0000256" key="2">
    <source>
        <dbReference type="ARBA" id="ARBA00006171"/>
    </source>
</evidence>
<comment type="similarity">
    <text evidence="2">Belongs to the HAD-like hydrolase superfamily. CbbY/CbbZ/Gph/YieH family.</text>
</comment>
<dbReference type="InterPro" id="IPR023198">
    <property type="entry name" value="PGP-like_dom2"/>
</dbReference>
<dbReference type="GO" id="GO:0016787">
    <property type="term" value="F:hydrolase activity"/>
    <property type="evidence" value="ECO:0007669"/>
    <property type="project" value="UniProtKB-KW"/>
</dbReference>
<dbReference type="InterPro" id="IPR051600">
    <property type="entry name" value="Beta-PGM-like"/>
</dbReference>
<dbReference type="KEGG" id="cpra:CPter91_4000"/>
<dbReference type="Proteomes" id="UP000074561">
    <property type="component" value="Chromosome"/>
</dbReference>
<dbReference type="OrthoDB" id="9800058at2"/>
<dbReference type="AlphaFoldDB" id="A0A127Q8J3"/>
<dbReference type="GO" id="GO:0046872">
    <property type="term" value="F:metal ion binding"/>
    <property type="evidence" value="ECO:0007669"/>
    <property type="project" value="UniProtKB-KW"/>
</dbReference>
<name>A0A127Q8J3_9BURK</name>
<dbReference type="InterPro" id="IPR023214">
    <property type="entry name" value="HAD_sf"/>
</dbReference>
<sequence>MNTAINQHITHLICDCDGVLLDSESIALAVLHRQLGSYLPRSLAQGTGQTELALELALHGAIAERLGMMTNQLLDELNAQFSLGLLAPDYNAINLAVSRACSEEVTAVPGVIEVLAAIPLPKAVASNSSLLRIDAGLRRCGLLELFEGHIHSGHDMGTPKPAPDVYLAAAAGFQVAPRHCIAVDDSVTGVRSAVAAGIRVFGFTGVAHDRGQAAARLLAAGAERVFDNMQQLPALLAA</sequence>
<organism evidence="5 6">
    <name type="scientific">Collimonas pratensis</name>
    <dbReference type="NCBI Taxonomy" id="279113"/>
    <lineage>
        <taxon>Bacteria</taxon>
        <taxon>Pseudomonadati</taxon>
        <taxon>Pseudomonadota</taxon>
        <taxon>Betaproteobacteria</taxon>
        <taxon>Burkholderiales</taxon>
        <taxon>Oxalobacteraceae</taxon>
        <taxon>Collimonas</taxon>
    </lineage>
</organism>
<dbReference type="SFLD" id="SFLDG01129">
    <property type="entry name" value="C1.5:_HAD__Beta-PGM__Phosphata"/>
    <property type="match status" value="1"/>
</dbReference>
<dbReference type="SUPFAM" id="SSF56784">
    <property type="entry name" value="HAD-like"/>
    <property type="match status" value="1"/>
</dbReference>
<keyword evidence="4" id="KW-0460">Magnesium</keyword>
<dbReference type="EMBL" id="CP013234">
    <property type="protein sequence ID" value="AMP06321.1"/>
    <property type="molecule type" value="Genomic_DNA"/>
</dbReference>
<accession>A0A127Q8J3</accession>